<name>A0A9W9CZ22_9PEZI</name>
<protein>
    <recommendedName>
        <fullName evidence="1">Tautomerase cis-CaaD-like domain-containing protein</fullName>
    </recommendedName>
</protein>
<evidence type="ECO:0000259" key="1">
    <source>
        <dbReference type="Pfam" id="PF14832"/>
    </source>
</evidence>
<evidence type="ECO:0000313" key="2">
    <source>
        <dbReference type="EMBL" id="KAJ4394660.1"/>
    </source>
</evidence>
<comment type="caution">
    <text evidence="2">The sequence shown here is derived from an EMBL/GenBank/DDBJ whole genome shotgun (WGS) entry which is preliminary data.</text>
</comment>
<dbReference type="Gene3D" id="3.30.429.10">
    <property type="entry name" value="Macrophage Migration Inhibitory Factor"/>
    <property type="match status" value="1"/>
</dbReference>
<sequence>MPYYVIAHAGPLTAQHRDALAATITKIHTTLFTTPSLFVNVKFEDVSAASYYVGGRRAQVNTIHANVRTGSSRPRSAYDELCRQLRAAWEELLPSSTPLHAVFVHGSLVAGEEQGFLRPEAGNDAEWVRVNMPEFEKRAAAGNEDMKLLVEECKTRGLGV</sequence>
<feature type="domain" description="Tautomerase cis-CaaD-like" evidence="1">
    <location>
        <begin position="1"/>
        <end position="131"/>
    </location>
</feature>
<dbReference type="OrthoDB" id="9981319at2759"/>
<reference evidence="2" key="1">
    <citation type="submission" date="2022-10" db="EMBL/GenBank/DDBJ databases">
        <title>Tapping the CABI collections for fungal endophytes: first genome assemblies for Collariella, Neodidymelliopsis, Ascochyta clinopodiicola, Didymella pomorum, Didymosphaeria variabile, Neocosmospora piperis and Neocucurbitaria cava.</title>
        <authorList>
            <person name="Hill R."/>
        </authorList>
    </citation>
    <scope>NUCLEOTIDE SEQUENCE</scope>
    <source>
        <strain evidence="2">IMI 355082</strain>
    </source>
</reference>
<evidence type="ECO:0000313" key="3">
    <source>
        <dbReference type="Proteomes" id="UP001140453"/>
    </source>
</evidence>
<dbReference type="SUPFAM" id="SSF55331">
    <property type="entry name" value="Tautomerase/MIF"/>
    <property type="match status" value="1"/>
</dbReference>
<dbReference type="Pfam" id="PF14832">
    <property type="entry name" value="Tautomerase_3"/>
    <property type="match status" value="1"/>
</dbReference>
<proteinExistence type="predicted"/>
<accession>A0A9W9CZ22</accession>
<keyword evidence="3" id="KW-1185">Reference proteome</keyword>
<dbReference type="AlphaFoldDB" id="A0A9W9CZ22"/>
<dbReference type="InterPro" id="IPR014347">
    <property type="entry name" value="Tautomerase/MIF_sf"/>
</dbReference>
<dbReference type="InterPro" id="IPR028116">
    <property type="entry name" value="Cis-CaaD-like"/>
</dbReference>
<gene>
    <name evidence="2" type="ORF">N0V93_003879</name>
</gene>
<dbReference type="Proteomes" id="UP001140453">
    <property type="component" value="Unassembled WGS sequence"/>
</dbReference>
<dbReference type="EMBL" id="JAPEVB010000002">
    <property type="protein sequence ID" value="KAJ4394660.1"/>
    <property type="molecule type" value="Genomic_DNA"/>
</dbReference>
<organism evidence="2 3">
    <name type="scientific">Gnomoniopsis smithogilvyi</name>
    <dbReference type="NCBI Taxonomy" id="1191159"/>
    <lineage>
        <taxon>Eukaryota</taxon>
        <taxon>Fungi</taxon>
        <taxon>Dikarya</taxon>
        <taxon>Ascomycota</taxon>
        <taxon>Pezizomycotina</taxon>
        <taxon>Sordariomycetes</taxon>
        <taxon>Sordariomycetidae</taxon>
        <taxon>Diaporthales</taxon>
        <taxon>Gnomoniaceae</taxon>
        <taxon>Gnomoniopsis</taxon>
    </lineage>
</organism>